<organism evidence="1 2">
    <name type="scientific">Sphingobacterium suaedae</name>
    <dbReference type="NCBI Taxonomy" id="1686402"/>
    <lineage>
        <taxon>Bacteria</taxon>
        <taxon>Pseudomonadati</taxon>
        <taxon>Bacteroidota</taxon>
        <taxon>Sphingobacteriia</taxon>
        <taxon>Sphingobacteriales</taxon>
        <taxon>Sphingobacteriaceae</taxon>
        <taxon>Sphingobacterium</taxon>
    </lineage>
</organism>
<accession>A0ABW5KBX2</accession>
<comment type="caution">
    <text evidence="1">The sequence shown here is derived from an EMBL/GenBank/DDBJ whole genome shotgun (WGS) entry which is preliminary data.</text>
</comment>
<dbReference type="Proteomes" id="UP001597545">
    <property type="component" value="Unassembled WGS sequence"/>
</dbReference>
<gene>
    <name evidence="1" type="ORF">ACFSR5_01810</name>
</gene>
<dbReference type="EMBL" id="JBHULR010000001">
    <property type="protein sequence ID" value="MFD2546374.1"/>
    <property type="molecule type" value="Genomic_DNA"/>
</dbReference>
<proteinExistence type="predicted"/>
<keyword evidence="2" id="KW-1185">Reference proteome</keyword>
<protein>
    <submittedName>
        <fullName evidence="1">Uncharacterized protein</fullName>
    </submittedName>
</protein>
<dbReference type="RefSeq" id="WP_380900098.1">
    <property type="nucleotide sequence ID" value="NZ_JBHUEG010000002.1"/>
</dbReference>
<evidence type="ECO:0000313" key="2">
    <source>
        <dbReference type="Proteomes" id="UP001597545"/>
    </source>
</evidence>
<reference evidence="2" key="1">
    <citation type="journal article" date="2019" name="Int. J. Syst. Evol. Microbiol.">
        <title>The Global Catalogue of Microorganisms (GCM) 10K type strain sequencing project: providing services to taxonomists for standard genome sequencing and annotation.</title>
        <authorList>
            <consortium name="The Broad Institute Genomics Platform"/>
            <consortium name="The Broad Institute Genome Sequencing Center for Infectious Disease"/>
            <person name="Wu L."/>
            <person name="Ma J."/>
        </authorList>
    </citation>
    <scope>NUCLEOTIDE SEQUENCE [LARGE SCALE GENOMIC DNA]</scope>
    <source>
        <strain evidence="2">KCTC 42662</strain>
    </source>
</reference>
<evidence type="ECO:0000313" key="1">
    <source>
        <dbReference type="EMBL" id="MFD2546374.1"/>
    </source>
</evidence>
<name>A0ABW5KBX2_9SPHI</name>
<sequence>MTCFVSFASMINKNIIIADFAKDGCPDRPMYAYWVVKIAFHELGKRLYATDSSASLTDHLPI</sequence>